<dbReference type="Proteomes" id="UP001465755">
    <property type="component" value="Unassembled WGS sequence"/>
</dbReference>
<gene>
    <name evidence="2" type="ORF">WJX73_004867</name>
</gene>
<keyword evidence="1" id="KW-0472">Membrane</keyword>
<accession>A0AAW1NLG0</accession>
<evidence type="ECO:0000256" key="1">
    <source>
        <dbReference type="SAM" id="Phobius"/>
    </source>
</evidence>
<evidence type="ECO:0000313" key="3">
    <source>
        <dbReference type="Proteomes" id="UP001465755"/>
    </source>
</evidence>
<protein>
    <submittedName>
        <fullName evidence="2">Uncharacterized protein</fullName>
    </submittedName>
</protein>
<reference evidence="2 3" key="1">
    <citation type="journal article" date="2024" name="Nat. Commun.">
        <title>Phylogenomics reveals the evolutionary origins of lichenization in chlorophyte algae.</title>
        <authorList>
            <person name="Puginier C."/>
            <person name="Libourel C."/>
            <person name="Otte J."/>
            <person name="Skaloud P."/>
            <person name="Haon M."/>
            <person name="Grisel S."/>
            <person name="Petersen M."/>
            <person name="Berrin J.G."/>
            <person name="Delaux P.M."/>
            <person name="Dal Grande F."/>
            <person name="Keller J."/>
        </authorList>
    </citation>
    <scope>NUCLEOTIDE SEQUENCE [LARGE SCALE GENOMIC DNA]</scope>
    <source>
        <strain evidence="2 3">SAG 2036</strain>
    </source>
</reference>
<keyword evidence="1" id="KW-1133">Transmembrane helix</keyword>
<evidence type="ECO:0000313" key="2">
    <source>
        <dbReference type="EMBL" id="KAK9786063.1"/>
    </source>
</evidence>
<organism evidence="2 3">
    <name type="scientific">Symbiochloris irregularis</name>
    <dbReference type="NCBI Taxonomy" id="706552"/>
    <lineage>
        <taxon>Eukaryota</taxon>
        <taxon>Viridiplantae</taxon>
        <taxon>Chlorophyta</taxon>
        <taxon>core chlorophytes</taxon>
        <taxon>Trebouxiophyceae</taxon>
        <taxon>Trebouxiales</taxon>
        <taxon>Trebouxiaceae</taxon>
        <taxon>Symbiochloris</taxon>
    </lineage>
</organism>
<keyword evidence="3" id="KW-1185">Reference proteome</keyword>
<comment type="caution">
    <text evidence="2">The sequence shown here is derived from an EMBL/GenBank/DDBJ whole genome shotgun (WGS) entry which is preliminary data.</text>
</comment>
<feature type="transmembrane region" description="Helical" evidence="1">
    <location>
        <begin position="80"/>
        <end position="107"/>
    </location>
</feature>
<dbReference type="AlphaFoldDB" id="A0AAW1NLG0"/>
<keyword evidence="1" id="KW-0812">Transmembrane</keyword>
<proteinExistence type="predicted"/>
<dbReference type="EMBL" id="JALJOQ010000283">
    <property type="protein sequence ID" value="KAK9786063.1"/>
    <property type="molecule type" value="Genomic_DNA"/>
</dbReference>
<sequence length="111" mass="12420">MAVSLRVPHCCGPSLQRPSVQHGRCKASARSLRLRTEAATDPDGKKTDWDKAWTDFSSQTGVEWKKDQRRPDIRRSEDSILNFFTNPAFFLIGGGAVLALLIIFFLLELTG</sequence>
<name>A0AAW1NLG0_9CHLO</name>